<name>A0A6C0CFV2_9ZZZZ</name>
<evidence type="ECO:0000313" key="1">
    <source>
        <dbReference type="EMBL" id="QHT02494.1"/>
    </source>
</evidence>
<protein>
    <submittedName>
        <fullName evidence="1">Uncharacterized protein</fullName>
    </submittedName>
</protein>
<sequence>MNEIFLIEDTRFLEHFKEKSFSGFKKTDVIKTLFKSIETGKVENSCHWITECIVSGYCLEILDKLIAFSSKIVHINNPRLPEYLWRKYSYFYKTIDNINLKKDKHLIIHFRNNQVLRNLLFDIVTVITLSPKSKRYDKYPKIDENTDFQFDNIKKRLNAQCSYCPDILFKFTDPEELRVVINEIMFHFKNINSGYDNCCYWIAWIFQWEKKNKKMKHKFEIDERDIKDVKKNLRKDVVWLIWSSILIEANERDEIVKSQIHGLYQLFKYEFSGPKRNLKIPLIYHAIGYLTHSVKYDIPIIKDKKIHIRCQCNVNQMFKMKKTGENKQPQQPIPKKENKKVTFEGEKIQDMFSVLNDIDSLIS</sequence>
<reference evidence="1" key="1">
    <citation type="journal article" date="2020" name="Nature">
        <title>Giant virus diversity and host interactions through global metagenomics.</title>
        <authorList>
            <person name="Schulz F."/>
            <person name="Roux S."/>
            <person name="Paez-Espino D."/>
            <person name="Jungbluth S."/>
            <person name="Walsh D.A."/>
            <person name="Denef V.J."/>
            <person name="McMahon K.D."/>
            <person name="Konstantinidis K.T."/>
            <person name="Eloe-Fadrosh E.A."/>
            <person name="Kyrpides N.C."/>
            <person name="Woyke T."/>
        </authorList>
    </citation>
    <scope>NUCLEOTIDE SEQUENCE</scope>
    <source>
        <strain evidence="1">GVMAG-M-3300020595-32</strain>
    </source>
</reference>
<organism evidence="1">
    <name type="scientific">viral metagenome</name>
    <dbReference type="NCBI Taxonomy" id="1070528"/>
    <lineage>
        <taxon>unclassified sequences</taxon>
        <taxon>metagenomes</taxon>
        <taxon>organismal metagenomes</taxon>
    </lineage>
</organism>
<dbReference type="EMBL" id="MN739395">
    <property type="protein sequence ID" value="QHT02494.1"/>
    <property type="molecule type" value="Genomic_DNA"/>
</dbReference>
<accession>A0A6C0CFV2</accession>
<dbReference type="Gene3D" id="1.20.272.10">
    <property type="match status" value="1"/>
</dbReference>
<proteinExistence type="predicted"/>
<dbReference type="AlphaFoldDB" id="A0A6C0CFV2"/>